<gene>
    <name evidence="1" type="ORF">LH22_05180</name>
</gene>
<reference evidence="1 2" key="1">
    <citation type="submission" date="2014-09" db="EMBL/GenBank/DDBJ databases">
        <authorList>
            <person name="Chan K.-G."/>
        </authorList>
    </citation>
    <scope>NUCLEOTIDE SEQUENCE [LARGE SCALE GENOMIC DNA]</scope>
    <source>
        <strain evidence="1 2">ND04</strain>
    </source>
</reference>
<dbReference type="Proteomes" id="UP000029495">
    <property type="component" value="Chromosome"/>
</dbReference>
<keyword evidence="2" id="KW-1185">Reference proteome</keyword>
<accession>A0ABM5RFV9</accession>
<dbReference type="Pfam" id="PF05489">
    <property type="entry name" value="Phage_tail_X"/>
    <property type="match status" value="1"/>
</dbReference>
<dbReference type="EMBL" id="CP009454">
    <property type="protein sequence ID" value="AIR84887.1"/>
    <property type="molecule type" value="Genomic_DNA"/>
</dbReference>
<organism evidence="1 2">
    <name type="scientific">Pantoea rwandensis</name>
    <dbReference type="NCBI Taxonomy" id="1076550"/>
    <lineage>
        <taxon>Bacteria</taxon>
        <taxon>Pseudomonadati</taxon>
        <taxon>Pseudomonadota</taxon>
        <taxon>Gammaproteobacteria</taxon>
        <taxon>Enterobacterales</taxon>
        <taxon>Erwiniaceae</taxon>
        <taxon>Pantoea</taxon>
    </lineage>
</organism>
<dbReference type="InterPro" id="IPR008861">
    <property type="entry name" value="GpX-like"/>
</dbReference>
<protein>
    <submittedName>
        <fullName evidence="1">Tail protein X</fullName>
    </submittedName>
</protein>
<name>A0ABM5RFV9_9GAMM</name>
<dbReference type="RefSeq" id="WP_038644608.1">
    <property type="nucleotide sequence ID" value="NZ_CP009454.1"/>
</dbReference>
<proteinExistence type="predicted"/>
<evidence type="ECO:0000313" key="1">
    <source>
        <dbReference type="EMBL" id="AIR84887.1"/>
    </source>
</evidence>
<sequence length="67" mass="7460">MRVYALQGDTVDDICYRHYGRTEQVTELVYEANHGLAEAGPVLPHGWPVDLPELSASSTSDTVNLWD</sequence>
<evidence type="ECO:0000313" key="2">
    <source>
        <dbReference type="Proteomes" id="UP000029495"/>
    </source>
</evidence>